<dbReference type="OrthoDB" id="9792074at2"/>
<dbReference type="PANTHER" id="PTHR34385">
    <property type="entry name" value="D-ALANYL-D-ALANINE CARBOXYPEPTIDASE"/>
    <property type="match status" value="1"/>
</dbReference>
<keyword evidence="2" id="KW-0121">Carboxypeptidase</keyword>
<dbReference type="PANTHER" id="PTHR34385:SF1">
    <property type="entry name" value="PEPTIDOGLYCAN L-ALANYL-D-GLUTAMATE ENDOPEPTIDASE CWLK"/>
    <property type="match status" value="1"/>
</dbReference>
<dbReference type="Gene3D" id="3.30.1380.10">
    <property type="match status" value="1"/>
</dbReference>
<reference evidence="2 3" key="1">
    <citation type="submission" date="2016-10" db="EMBL/GenBank/DDBJ databases">
        <authorList>
            <person name="de Groot N.N."/>
        </authorList>
    </citation>
    <scope>NUCLEOTIDE SEQUENCE [LARGE SCALE GENOMIC DNA]</scope>
    <source>
        <strain evidence="2 3">CGMCC 4.6858</strain>
    </source>
</reference>
<accession>A0A1G6KVW5</accession>
<dbReference type="SUPFAM" id="SSF55166">
    <property type="entry name" value="Hedgehog/DD-peptidase"/>
    <property type="match status" value="1"/>
</dbReference>
<name>A0A1G6KVW5_9ACTN</name>
<proteinExistence type="predicted"/>
<dbReference type="EMBL" id="FMZM01000002">
    <property type="protein sequence ID" value="SDC35242.1"/>
    <property type="molecule type" value="Genomic_DNA"/>
</dbReference>
<evidence type="ECO:0000313" key="3">
    <source>
        <dbReference type="Proteomes" id="UP000199034"/>
    </source>
</evidence>
<dbReference type="InterPro" id="IPR052179">
    <property type="entry name" value="DD-CPase-like"/>
</dbReference>
<dbReference type="InterPro" id="IPR003709">
    <property type="entry name" value="VanY-like_core_dom"/>
</dbReference>
<gene>
    <name evidence="2" type="ORF">SAMN05421872_10224</name>
</gene>
<dbReference type="AlphaFoldDB" id="A0A1G6KVW5"/>
<sequence>MFASFIAALLSLLTAVVPPPSFDRAARSTTDPSSPWVVVNKRLPMTPADFEPDLVVVDQHLVARAAAADLQALLDAAADDGIELHVASAYRSPSYQRGVYDGIVARDGPELADRWSARPGHSEHQTGLAVDVDTPAHPECRIEACFGDTDAGRWVREHAARFGFWLRYTEADQAITGYGPEPWHLRYVGRRLAAELTRTGTGTLEEFFDLPGGDYAE</sequence>
<keyword evidence="2" id="KW-0645">Protease</keyword>
<dbReference type="RefSeq" id="WP_090850926.1">
    <property type="nucleotide sequence ID" value="NZ_FMZM01000002.1"/>
</dbReference>
<dbReference type="Proteomes" id="UP000199034">
    <property type="component" value="Unassembled WGS sequence"/>
</dbReference>
<dbReference type="InterPro" id="IPR058193">
    <property type="entry name" value="VanY/YodJ_core_dom"/>
</dbReference>
<keyword evidence="2" id="KW-0378">Hydrolase</keyword>
<keyword evidence="3" id="KW-1185">Reference proteome</keyword>
<organism evidence="2 3">
    <name type="scientific">Nocardioides lianchengensis</name>
    <dbReference type="NCBI Taxonomy" id="1045774"/>
    <lineage>
        <taxon>Bacteria</taxon>
        <taxon>Bacillati</taxon>
        <taxon>Actinomycetota</taxon>
        <taxon>Actinomycetes</taxon>
        <taxon>Propionibacteriales</taxon>
        <taxon>Nocardioidaceae</taxon>
        <taxon>Nocardioides</taxon>
    </lineage>
</organism>
<protein>
    <submittedName>
        <fullName evidence="2">D-alanyl-D-alanine carboxypeptidase</fullName>
    </submittedName>
</protein>
<dbReference type="Pfam" id="PF02557">
    <property type="entry name" value="VanY"/>
    <property type="match status" value="1"/>
</dbReference>
<feature type="domain" description="D-alanyl-D-alanine carboxypeptidase-like core" evidence="1">
    <location>
        <begin position="60"/>
        <end position="189"/>
    </location>
</feature>
<dbReference type="GO" id="GO:0004180">
    <property type="term" value="F:carboxypeptidase activity"/>
    <property type="evidence" value="ECO:0007669"/>
    <property type="project" value="UniProtKB-KW"/>
</dbReference>
<dbReference type="CDD" id="cd14852">
    <property type="entry name" value="LD-carboxypeptidase"/>
    <property type="match status" value="1"/>
</dbReference>
<dbReference type="GO" id="GO:0006508">
    <property type="term" value="P:proteolysis"/>
    <property type="evidence" value="ECO:0007669"/>
    <property type="project" value="InterPro"/>
</dbReference>
<dbReference type="STRING" id="1045774.SAMN05421872_10224"/>
<dbReference type="InterPro" id="IPR009045">
    <property type="entry name" value="Zn_M74/Hedgehog-like"/>
</dbReference>
<evidence type="ECO:0000259" key="1">
    <source>
        <dbReference type="Pfam" id="PF02557"/>
    </source>
</evidence>
<evidence type="ECO:0000313" key="2">
    <source>
        <dbReference type="EMBL" id="SDC35242.1"/>
    </source>
</evidence>